<dbReference type="RefSeq" id="WP_110373500.1">
    <property type="nucleotide sequence ID" value="NZ_JAHBRY010000002.1"/>
</dbReference>
<dbReference type="InterPro" id="IPR051603">
    <property type="entry name" value="Zinc-ADH_QOR/CCCR"/>
</dbReference>
<dbReference type="PANTHER" id="PTHR44154:SF1">
    <property type="entry name" value="QUINONE OXIDOREDUCTASE"/>
    <property type="match status" value="1"/>
</dbReference>
<comment type="caution">
    <text evidence="3">The sequence shown here is derived from an EMBL/GenBank/DDBJ whole genome shotgun (WGS) entry which is preliminary data.</text>
</comment>
<evidence type="ECO:0000259" key="2">
    <source>
        <dbReference type="SMART" id="SM00829"/>
    </source>
</evidence>
<keyword evidence="4" id="KW-1185">Reference proteome</keyword>
<organism evidence="3 4">
    <name type="scientific">Chelatococcus asaccharovorans</name>
    <dbReference type="NCBI Taxonomy" id="28210"/>
    <lineage>
        <taxon>Bacteria</taxon>
        <taxon>Pseudomonadati</taxon>
        <taxon>Pseudomonadota</taxon>
        <taxon>Alphaproteobacteria</taxon>
        <taxon>Hyphomicrobiales</taxon>
        <taxon>Chelatococcaceae</taxon>
        <taxon>Chelatococcus</taxon>
    </lineage>
</organism>
<dbReference type="AlphaFoldDB" id="A0A2V3UGL7"/>
<reference evidence="3 4" key="1">
    <citation type="submission" date="2018-05" db="EMBL/GenBank/DDBJ databases">
        <title>Genomic Encyclopedia of Type Strains, Phase IV (KMG-IV): sequencing the most valuable type-strain genomes for metagenomic binning, comparative biology and taxonomic classification.</title>
        <authorList>
            <person name="Goeker M."/>
        </authorList>
    </citation>
    <scope>NUCLEOTIDE SEQUENCE [LARGE SCALE GENOMIC DNA]</scope>
    <source>
        <strain evidence="3 4">DSM 6462</strain>
    </source>
</reference>
<evidence type="ECO:0000313" key="4">
    <source>
        <dbReference type="Proteomes" id="UP000248021"/>
    </source>
</evidence>
<dbReference type="CDD" id="cd08253">
    <property type="entry name" value="zeta_crystallin"/>
    <property type="match status" value="1"/>
</dbReference>
<accession>A0A2V3UGL7</accession>
<dbReference type="InterPro" id="IPR011032">
    <property type="entry name" value="GroES-like_sf"/>
</dbReference>
<dbReference type="InterPro" id="IPR020843">
    <property type="entry name" value="ER"/>
</dbReference>
<gene>
    <name evidence="3" type="ORF">C7450_102270</name>
</gene>
<dbReference type="Gene3D" id="3.90.180.10">
    <property type="entry name" value="Medium-chain alcohol dehydrogenases, catalytic domain"/>
    <property type="match status" value="1"/>
</dbReference>
<evidence type="ECO:0000313" key="3">
    <source>
        <dbReference type="EMBL" id="PXW63355.1"/>
    </source>
</evidence>
<dbReference type="Gene3D" id="3.40.50.720">
    <property type="entry name" value="NAD(P)-binding Rossmann-like Domain"/>
    <property type="match status" value="1"/>
</dbReference>
<dbReference type="InterPro" id="IPR036291">
    <property type="entry name" value="NAD(P)-bd_dom_sf"/>
</dbReference>
<keyword evidence="1" id="KW-0521">NADP</keyword>
<dbReference type="PANTHER" id="PTHR44154">
    <property type="entry name" value="QUINONE OXIDOREDUCTASE"/>
    <property type="match status" value="1"/>
</dbReference>
<sequence>MRAAFFDSFGSPDVLTIGDIPKPDLRPGEVLMRVATSGINPSDVKRRAGWGGAAWPGHRIVAHCDGAGEVVAAADAVGQPWVGRRAWLWSVPGRTFLRPTIEYGTAAEWLAVPVANLAPLPDGVDYRVGACLGVPAITAHFAVFADGPVAGKTVLVQGGGGAVGELAVQMASAAGAQVIATARSDARAAIARAGGAECVIDTRAADADEAVLAACPDGIDRLIEVDFGANIDFDMRVIATGGMIVSYSSTSQPNPVIPYYALQRKAALIRLVSNYILSPQSIGAAVDHITTMLEAGSLRPTIATDMPLAAIADAHRAQEKGMSGKIVLQCSE</sequence>
<dbReference type="Pfam" id="PF08240">
    <property type="entry name" value="ADH_N"/>
    <property type="match status" value="1"/>
</dbReference>
<feature type="domain" description="Enoyl reductase (ER)" evidence="2">
    <location>
        <begin position="10"/>
        <end position="328"/>
    </location>
</feature>
<dbReference type="Pfam" id="PF00107">
    <property type="entry name" value="ADH_zinc_N"/>
    <property type="match status" value="1"/>
</dbReference>
<protein>
    <submittedName>
        <fullName evidence="3">NADPH:quinone reductase-like Zn-dependent oxidoreductase</fullName>
    </submittedName>
</protein>
<dbReference type="OrthoDB" id="7355832at2"/>
<name>A0A2V3UGL7_9HYPH</name>
<dbReference type="InterPro" id="IPR013149">
    <property type="entry name" value="ADH-like_C"/>
</dbReference>
<proteinExistence type="predicted"/>
<dbReference type="EMBL" id="QJJK01000002">
    <property type="protein sequence ID" value="PXW63355.1"/>
    <property type="molecule type" value="Genomic_DNA"/>
</dbReference>
<dbReference type="SUPFAM" id="SSF51735">
    <property type="entry name" value="NAD(P)-binding Rossmann-fold domains"/>
    <property type="match status" value="1"/>
</dbReference>
<dbReference type="SUPFAM" id="SSF50129">
    <property type="entry name" value="GroES-like"/>
    <property type="match status" value="1"/>
</dbReference>
<dbReference type="InterPro" id="IPR013154">
    <property type="entry name" value="ADH-like_N"/>
</dbReference>
<dbReference type="Proteomes" id="UP000248021">
    <property type="component" value="Unassembled WGS sequence"/>
</dbReference>
<dbReference type="SMART" id="SM00829">
    <property type="entry name" value="PKS_ER"/>
    <property type="match status" value="1"/>
</dbReference>
<evidence type="ECO:0000256" key="1">
    <source>
        <dbReference type="ARBA" id="ARBA00022857"/>
    </source>
</evidence>
<dbReference type="GO" id="GO:0016491">
    <property type="term" value="F:oxidoreductase activity"/>
    <property type="evidence" value="ECO:0007669"/>
    <property type="project" value="InterPro"/>
</dbReference>